<reference evidence="2" key="1">
    <citation type="journal article" date="2015" name="Nature">
        <title>Complex archaea that bridge the gap between prokaryotes and eukaryotes.</title>
        <authorList>
            <person name="Spang A."/>
            <person name="Saw J.H."/>
            <person name="Jorgensen S.L."/>
            <person name="Zaremba-Niedzwiedzka K."/>
            <person name="Martijn J."/>
            <person name="Lind A.E."/>
            <person name="van Eijk R."/>
            <person name="Schleper C."/>
            <person name="Guy L."/>
            <person name="Ettema T.J."/>
        </authorList>
    </citation>
    <scope>NUCLEOTIDE SEQUENCE</scope>
</reference>
<feature type="compositionally biased region" description="Polar residues" evidence="1">
    <location>
        <begin position="8"/>
        <end position="22"/>
    </location>
</feature>
<comment type="caution">
    <text evidence="2">The sequence shown here is derived from an EMBL/GenBank/DDBJ whole genome shotgun (WGS) entry which is preliminary data.</text>
</comment>
<evidence type="ECO:0000313" key="2">
    <source>
        <dbReference type="EMBL" id="KKM65656.1"/>
    </source>
</evidence>
<gene>
    <name evidence="2" type="ORF">LCGC14_1489090</name>
</gene>
<name>A0A0F9JT52_9ZZZZ</name>
<sequence length="70" mass="8107">MWPDERAQTTQWRHNEQNSSKGYTEDNCRVILWALNAAFGSWGEAVFRDISLAWLERSEAKPTNSYIMAA</sequence>
<feature type="region of interest" description="Disordered" evidence="1">
    <location>
        <begin position="1"/>
        <end position="22"/>
    </location>
</feature>
<evidence type="ECO:0000256" key="1">
    <source>
        <dbReference type="SAM" id="MobiDB-lite"/>
    </source>
</evidence>
<protein>
    <submittedName>
        <fullName evidence="2">Uncharacterized protein</fullName>
    </submittedName>
</protein>
<dbReference type="AlphaFoldDB" id="A0A0F9JT52"/>
<proteinExistence type="predicted"/>
<dbReference type="EMBL" id="LAZR01010687">
    <property type="protein sequence ID" value="KKM65656.1"/>
    <property type="molecule type" value="Genomic_DNA"/>
</dbReference>
<organism evidence="2">
    <name type="scientific">marine sediment metagenome</name>
    <dbReference type="NCBI Taxonomy" id="412755"/>
    <lineage>
        <taxon>unclassified sequences</taxon>
        <taxon>metagenomes</taxon>
        <taxon>ecological metagenomes</taxon>
    </lineage>
</organism>
<accession>A0A0F9JT52</accession>